<dbReference type="PANTHER" id="PTHR11005">
    <property type="entry name" value="LYSOSOMAL ACID LIPASE-RELATED"/>
    <property type="match status" value="1"/>
</dbReference>
<sequence length="86" mass="10334">MQRYRQVKPPEYNLSRISVPFTLFYGTKDFLTSPVDFQKLTKELPSCRAHYELPNWNHMDFIYNTQVYLKVYSTMLQMMQNVSTGR</sequence>
<dbReference type="EMBL" id="GFDL01014865">
    <property type="protein sequence ID" value="JAV20180.1"/>
    <property type="molecule type" value="Transcribed_RNA"/>
</dbReference>
<organism evidence="1">
    <name type="scientific">Culex tarsalis</name>
    <name type="common">Encephalitis mosquito</name>
    <dbReference type="NCBI Taxonomy" id="7177"/>
    <lineage>
        <taxon>Eukaryota</taxon>
        <taxon>Metazoa</taxon>
        <taxon>Ecdysozoa</taxon>
        <taxon>Arthropoda</taxon>
        <taxon>Hexapoda</taxon>
        <taxon>Insecta</taxon>
        <taxon>Pterygota</taxon>
        <taxon>Neoptera</taxon>
        <taxon>Endopterygota</taxon>
        <taxon>Diptera</taxon>
        <taxon>Nematocera</taxon>
        <taxon>Culicoidea</taxon>
        <taxon>Culicidae</taxon>
        <taxon>Culicinae</taxon>
        <taxon>Culicini</taxon>
        <taxon>Culex</taxon>
        <taxon>Culex</taxon>
    </lineage>
</organism>
<dbReference type="Gene3D" id="3.40.50.1820">
    <property type="entry name" value="alpha/beta hydrolase"/>
    <property type="match status" value="1"/>
</dbReference>
<reference evidence="1" key="1">
    <citation type="submission" date="2017-01" db="EMBL/GenBank/DDBJ databases">
        <title>A deep insight into the sialotranscriptome of adult male and female Cluex tarsalis mosquitoes.</title>
        <authorList>
            <person name="Ribeiro J.M."/>
            <person name="Moreira F."/>
            <person name="Bernard K.A."/>
            <person name="Calvo E."/>
        </authorList>
    </citation>
    <scope>NUCLEOTIDE SEQUENCE</scope>
    <source>
        <strain evidence="1">Kern County</strain>
        <tissue evidence="1">Salivary glands</tissue>
    </source>
</reference>
<dbReference type="AlphaFoldDB" id="A0A1Q3EY19"/>
<dbReference type="SUPFAM" id="SSF53474">
    <property type="entry name" value="alpha/beta-Hydrolases"/>
    <property type="match status" value="1"/>
</dbReference>
<name>A0A1Q3EY19_CULTA</name>
<evidence type="ECO:0000313" key="1">
    <source>
        <dbReference type="EMBL" id="JAV20180.1"/>
    </source>
</evidence>
<accession>A0A1Q3EY19</accession>
<proteinExistence type="predicted"/>
<dbReference type="InterPro" id="IPR029058">
    <property type="entry name" value="AB_hydrolase_fold"/>
</dbReference>
<protein>
    <submittedName>
        <fullName evidence="1">Putative lysosomal acid lipase</fullName>
    </submittedName>
</protein>